<dbReference type="PANTHER" id="PTHR46986">
    <property type="entry name" value="ENDORIBONUCLEASE YBEY, CHLOROPLASTIC"/>
    <property type="match status" value="1"/>
</dbReference>
<dbReference type="GO" id="GO:0004222">
    <property type="term" value="F:metalloendopeptidase activity"/>
    <property type="evidence" value="ECO:0007669"/>
    <property type="project" value="InterPro"/>
</dbReference>
<evidence type="ECO:0000256" key="6">
    <source>
        <dbReference type="ARBA" id="ARBA00022833"/>
    </source>
</evidence>
<evidence type="ECO:0000256" key="7">
    <source>
        <dbReference type="HAMAP-Rule" id="MF_00009"/>
    </source>
</evidence>
<dbReference type="HAMAP" id="MF_00009">
    <property type="entry name" value="Endoribonucl_YbeY"/>
    <property type="match status" value="1"/>
</dbReference>
<comment type="function">
    <text evidence="7">Single strand-specific metallo-endoribonuclease involved in late-stage 70S ribosome quality control and in maturation of the 3' terminus of the 16S rRNA.</text>
</comment>
<reference evidence="8 9" key="1">
    <citation type="submission" date="2020-10" db="EMBL/GenBank/DDBJ databases">
        <title>Connecting structure to function with the recovery of over 1000 high-quality activated sludge metagenome-assembled genomes encoding full-length rRNA genes using long-read sequencing.</title>
        <authorList>
            <person name="Singleton C.M."/>
            <person name="Petriglieri F."/>
            <person name="Kristensen J.M."/>
            <person name="Kirkegaard R.H."/>
            <person name="Michaelsen T.Y."/>
            <person name="Andersen M.H."/>
            <person name="Karst S.M."/>
            <person name="Dueholm M.S."/>
            <person name="Nielsen P.H."/>
            <person name="Albertsen M."/>
        </authorList>
    </citation>
    <scope>NUCLEOTIDE SEQUENCE [LARGE SCALE GENOMIC DNA]</scope>
    <source>
        <strain evidence="8">Ribe_18-Q3-R11-54_MAXAC.273</strain>
    </source>
</reference>
<evidence type="ECO:0000313" key="9">
    <source>
        <dbReference type="Proteomes" id="UP000808337"/>
    </source>
</evidence>
<dbReference type="GO" id="GO:0008270">
    <property type="term" value="F:zinc ion binding"/>
    <property type="evidence" value="ECO:0007669"/>
    <property type="project" value="UniProtKB-UniRule"/>
</dbReference>
<evidence type="ECO:0000256" key="1">
    <source>
        <dbReference type="ARBA" id="ARBA00010875"/>
    </source>
</evidence>
<evidence type="ECO:0000256" key="2">
    <source>
        <dbReference type="ARBA" id="ARBA00022722"/>
    </source>
</evidence>
<dbReference type="GO" id="GO:0005737">
    <property type="term" value="C:cytoplasm"/>
    <property type="evidence" value="ECO:0007669"/>
    <property type="project" value="UniProtKB-SubCell"/>
</dbReference>
<evidence type="ECO:0000256" key="3">
    <source>
        <dbReference type="ARBA" id="ARBA00022723"/>
    </source>
</evidence>
<dbReference type="Pfam" id="PF02130">
    <property type="entry name" value="YbeY"/>
    <property type="match status" value="1"/>
</dbReference>
<dbReference type="Gene3D" id="3.40.390.30">
    <property type="entry name" value="Metalloproteases ('zincins'), catalytic domain"/>
    <property type="match status" value="1"/>
</dbReference>
<dbReference type="SUPFAM" id="SSF55486">
    <property type="entry name" value="Metalloproteases ('zincins'), catalytic domain"/>
    <property type="match status" value="1"/>
</dbReference>
<evidence type="ECO:0000256" key="4">
    <source>
        <dbReference type="ARBA" id="ARBA00022759"/>
    </source>
</evidence>
<comment type="caution">
    <text evidence="8">The sequence shown here is derived from an EMBL/GenBank/DDBJ whole genome shotgun (WGS) entry which is preliminary data.</text>
</comment>
<organism evidence="8 9">
    <name type="scientific">Candidatus Opimibacter skivensis</name>
    <dbReference type="NCBI Taxonomy" id="2982028"/>
    <lineage>
        <taxon>Bacteria</taxon>
        <taxon>Pseudomonadati</taxon>
        <taxon>Bacteroidota</taxon>
        <taxon>Saprospiria</taxon>
        <taxon>Saprospirales</taxon>
        <taxon>Saprospiraceae</taxon>
        <taxon>Candidatus Opimibacter</taxon>
    </lineage>
</organism>
<comment type="subcellular location">
    <subcellularLocation>
        <location evidence="7">Cytoplasm</location>
    </subcellularLocation>
</comment>
<dbReference type="Proteomes" id="UP000808337">
    <property type="component" value="Unassembled WGS sequence"/>
</dbReference>
<dbReference type="EC" id="3.1.-.-" evidence="7"/>
<feature type="binding site" evidence="7">
    <location>
        <position position="108"/>
    </location>
    <ligand>
        <name>Zn(2+)</name>
        <dbReference type="ChEBI" id="CHEBI:29105"/>
        <note>catalytic</note>
    </ligand>
</feature>
<name>A0A9D7XQV6_9BACT</name>
<keyword evidence="4 7" id="KW-0255">Endonuclease</keyword>
<dbReference type="NCBIfam" id="TIGR00043">
    <property type="entry name" value="rRNA maturation RNase YbeY"/>
    <property type="match status" value="1"/>
</dbReference>
<dbReference type="PANTHER" id="PTHR46986:SF1">
    <property type="entry name" value="ENDORIBONUCLEASE YBEY, CHLOROPLASTIC"/>
    <property type="match status" value="1"/>
</dbReference>
<proteinExistence type="inferred from homology"/>
<keyword evidence="5 7" id="KW-0378">Hydrolase</keyword>
<comment type="similarity">
    <text evidence="1 7">Belongs to the endoribonuclease YbeY family.</text>
</comment>
<gene>
    <name evidence="7 8" type="primary">ybeY</name>
    <name evidence="8" type="ORF">IPP15_13745</name>
</gene>
<dbReference type="InterPro" id="IPR023091">
    <property type="entry name" value="MetalPrtase_cat_dom_sf_prd"/>
</dbReference>
<keyword evidence="7" id="KW-0690">Ribosome biogenesis</keyword>
<evidence type="ECO:0000256" key="5">
    <source>
        <dbReference type="ARBA" id="ARBA00022801"/>
    </source>
</evidence>
<evidence type="ECO:0000313" key="8">
    <source>
        <dbReference type="EMBL" id="MBK9983426.1"/>
    </source>
</evidence>
<comment type="cofactor">
    <cofactor evidence="7">
        <name>Zn(2+)</name>
        <dbReference type="ChEBI" id="CHEBI:29105"/>
    </cofactor>
    <text evidence="7">Binds 1 zinc ion.</text>
</comment>
<dbReference type="EMBL" id="JADKGY010000020">
    <property type="protein sequence ID" value="MBK9983426.1"/>
    <property type="molecule type" value="Genomic_DNA"/>
</dbReference>
<keyword evidence="6 7" id="KW-0862">Zinc</keyword>
<feature type="binding site" evidence="7">
    <location>
        <position position="114"/>
    </location>
    <ligand>
        <name>Zn(2+)</name>
        <dbReference type="ChEBI" id="CHEBI:29105"/>
        <note>catalytic</note>
    </ligand>
</feature>
<accession>A0A9D7XQV6</accession>
<sequence>MFFTNNEIDFDLQDPERLLEWITDAIAEEGFELDRIDYIFCSDEFLLDINRTHLQHEDYTDIITFPLEENPIVGEIYISIDRVRENASSFHIDFEEELHRVMIHGVLHLCGYDDHEDDDIEEIRGKEEEYLNEYRIRSNE</sequence>
<dbReference type="GO" id="GO:0006364">
    <property type="term" value="P:rRNA processing"/>
    <property type="evidence" value="ECO:0007669"/>
    <property type="project" value="UniProtKB-UniRule"/>
</dbReference>
<protein>
    <recommendedName>
        <fullName evidence="7">Endoribonuclease YbeY</fullName>
        <ecNumber evidence="7">3.1.-.-</ecNumber>
    </recommendedName>
</protein>
<keyword evidence="3 7" id="KW-0479">Metal-binding</keyword>
<dbReference type="InterPro" id="IPR002036">
    <property type="entry name" value="YbeY"/>
</dbReference>
<keyword evidence="2 7" id="KW-0540">Nuclease</keyword>
<keyword evidence="7" id="KW-0698">rRNA processing</keyword>
<feature type="binding site" evidence="7">
    <location>
        <position position="104"/>
    </location>
    <ligand>
        <name>Zn(2+)</name>
        <dbReference type="ChEBI" id="CHEBI:29105"/>
        <note>catalytic</note>
    </ligand>
</feature>
<keyword evidence="7" id="KW-0963">Cytoplasm</keyword>
<dbReference type="AlphaFoldDB" id="A0A9D7XQV6"/>
<dbReference type="GO" id="GO:0004521">
    <property type="term" value="F:RNA endonuclease activity"/>
    <property type="evidence" value="ECO:0007669"/>
    <property type="project" value="UniProtKB-UniRule"/>
</dbReference>